<dbReference type="SFLD" id="SFLDS00019">
    <property type="entry name" value="Glutathione_Transferase_(cytos"/>
    <property type="match status" value="1"/>
</dbReference>
<dbReference type="InterPro" id="IPR004045">
    <property type="entry name" value="Glutathione_S-Trfase_N"/>
</dbReference>
<accession>A0A9D4RAG6</accession>
<feature type="domain" description="GST N-terminal" evidence="2">
    <location>
        <begin position="1"/>
        <end position="83"/>
    </location>
</feature>
<sequence length="205" mass="23858">MQLYVFDKFRSRRCEWLLAELGVQNEVECITMNPRDPDQEKLAQYRKIHPHGTIPCLVVEGRQAIIESGAICLYLADVYGKLGPEADKEAFYSWLVYSTATLDEVMEILFVQWVLTDLPDQDADLINKCVLKFNTAAKYLSQCLYGRDYICGNKFTAADCVLGYNIWWALEMKEGLLLKDFPLILDYYKRLQMRSSFQRVFSELF</sequence>
<protein>
    <recommendedName>
        <fullName evidence="6">Glutathione S-transferase</fullName>
    </recommendedName>
</protein>
<dbReference type="InterPro" id="IPR040079">
    <property type="entry name" value="Glutathione_S-Trfase"/>
</dbReference>
<dbReference type="PANTHER" id="PTHR44051">
    <property type="entry name" value="GLUTATHIONE S-TRANSFERASE-RELATED"/>
    <property type="match status" value="1"/>
</dbReference>
<gene>
    <name evidence="4" type="ORF">DPMN_024047</name>
</gene>
<dbReference type="PROSITE" id="PS50405">
    <property type="entry name" value="GST_CTER"/>
    <property type="match status" value="1"/>
</dbReference>
<evidence type="ECO:0000313" key="4">
    <source>
        <dbReference type="EMBL" id="KAH3861119.1"/>
    </source>
</evidence>
<dbReference type="SUPFAM" id="SSF52833">
    <property type="entry name" value="Thioredoxin-like"/>
    <property type="match status" value="1"/>
</dbReference>
<reference evidence="4" key="2">
    <citation type="submission" date="2020-11" db="EMBL/GenBank/DDBJ databases">
        <authorList>
            <person name="McCartney M.A."/>
            <person name="Auch B."/>
            <person name="Kono T."/>
            <person name="Mallez S."/>
            <person name="Becker A."/>
            <person name="Gohl D.M."/>
            <person name="Silverstein K.A.T."/>
            <person name="Koren S."/>
            <person name="Bechman K.B."/>
            <person name="Herman A."/>
            <person name="Abrahante J.E."/>
            <person name="Garbe J."/>
        </authorList>
    </citation>
    <scope>NUCLEOTIDE SEQUENCE</scope>
    <source>
        <strain evidence="4">Duluth1</strain>
        <tissue evidence="4">Whole animal</tissue>
    </source>
</reference>
<comment type="caution">
    <text evidence="4">The sequence shown here is derived from an EMBL/GenBank/DDBJ whole genome shotgun (WGS) entry which is preliminary data.</text>
</comment>
<evidence type="ECO:0000313" key="5">
    <source>
        <dbReference type="Proteomes" id="UP000828390"/>
    </source>
</evidence>
<dbReference type="PROSITE" id="PS50404">
    <property type="entry name" value="GST_NTER"/>
    <property type="match status" value="1"/>
</dbReference>
<dbReference type="Pfam" id="PF00043">
    <property type="entry name" value="GST_C"/>
    <property type="match status" value="1"/>
</dbReference>
<evidence type="ECO:0000259" key="3">
    <source>
        <dbReference type="PROSITE" id="PS50405"/>
    </source>
</evidence>
<dbReference type="SUPFAM" id="SSF47616">
    <property type="entry name" value="GST C-terminal domain-like"/>
    <property type="match status" value="1"/>
</dbReference>
<dbReference type="Proteomes" id="UP000828390">
    <property type="component" value="Unassembled WGS sequence"/>
</dbReference>
<proteinExistence type="inferred from homology"/>
<dbReference type="CDD" id="cd03046">
    <property type="entry name" value="GST_N_GTT1_like"/>
    <property type="match status" value="1"/>
</dbReference>
<evidence type="ECO:0000259" key="2">
    <source>
        <dbReference type="PROSITE" id="PS50404"/>
    </source>
</evidence>
<reference evidence="4" key="1">
    <citation type="journal article" date="2019" name="bioRxiv">
        <title>The Genome of the Zebra Mussel, Dreissena polymorpha: A Resource for Invasive Species Research.</title>
        <authorList>
            <person name="McCartney M.A."/>
            <person name="Auch B."/>
            <person name="Kono T."/>
            <person name="Mallez S."/>
            <person name="Zhang Y."/>
            <person name="Obille A."/>
            <person name="Becker A."/>
            <person name="Abrahante J.E."/>
            <person name="Garbe J."/>
            <person name="Badalamenti J.P."/>
            <person name="Herman A."/>
            <person name="Mangelson H."/>
            <person name="Liachko I."/>
            <person name="Sullivan S."/>
            <person name="Sone E.D."/>
            <person name="Koren S."/>
            <person name="Silverstein K.A.T."/>
            <person name="Beckman K.B."/>
            <person name="Gohl D.M."/>
        </authorList>
    </citation>
    <scope>NUCLEOTIDE SEQUENCE</scope>
    <source>
        <strain evidence="4">Duluth1</strain>
        <tissue evidence="4">Whole animal</tissue>
    </source>
</reference>
<dbReference type="SFLD" id="SFLDG00358">
    <property type="entry name" value="Main_(cytGST)"/>
    <property type="match status" value="1"/>
</dbReference>
<dbReference type="InterPro" id="IPR010987">
    <property type="entry name" value="Glutathione-S-Trfase_C-like"/>
</dbReference>
<keyword evidence="5" id="KW-1185">Reference proteome</keyword>
<dbReference type="Gene3D" id="1.20.1050.10">
    <property type="match status" value="1"/>
</dbReference>
<dbReference type="EMBL" id="JAIWYP010000002">
    <property type="protein sequence ID" value="KAH3861119.1"/>
    <property type="molecule type" value="Genomic_DNA"/>
</dbReference>
<dbReference type="Pfam" id="PF13409">
    <property type="entry name" value="GST_N_2"/>
    <property type="match status" value="1"/>
</dbReference>
<dbReference type="Gene3D" id="3.40.30.10">
    <property type="entry name" value="Glutaredoxin"/>
    <property type="match status" value="1"/>
</dbReference>
<dbReference type="PANTHER" id="PTHR44051:SF21">
    <property type="entry name" value="GLUTATHIONE S-TRANSFERASE FAMILY PROTEIN"/>
    <property type="match status" value="1"/>
</dbReference>
<feature type="domain" description="GST C-terminal" evidence="3">
    <location>
        <begin position="84"/>
        <end position="205"/>
    </location>
</feature>
<dbReference type="InterPro" id="IPR004046">
    <property type="entry name" value="GST_C"/>
</dbReference>
<dbReference type="AlphaFoldDB" id="A0A9D4RAG6"/>
<name>A0A9D4RAG6_DREPO</name>
<comment type="similarity">
    <text evidence="1">Belongs to the GST superfamily.</text>
</comment>
<organism evidence="4 5">
    <name type="scientific">Dreissena polymorpha</name>
    <name type="common">Zebra mussel</name>
    <name type="synonym">Mytilus polymorpha</name>
    <dbReference type="NCBI Taxonomy" id="45954"/>
    <lineage>
        <taxon>Eukaryota</taxon>
        <taxon>Metazoa</taxon>
        <taxon>Spiralia</taxon>
        <taxon>Lophotrochozoa</taxon>
        <taxon>Mollusca</taxon>
        <taxon>Bivalvia</taxon>
        <taxon>Autobranchia</taxon>
        <taxon>Heteroconchia</taxon>
        <taxon>Euheterodonta</taxon>
        <taxon>Imparidentia</taxon>
        <taxon>Neoheterodontei</taxon>
        <taxon>Myida</taxon>
        <taxon>Dreissenoidea</taxon>
        <taxon>Dreissenidae</taxon>
        <taxon>Dreissena</taxon>
    </lineage>
</organism>
<dbReference type="InterPro" id="IPR036282">
    <property type="entry name" value="Glutathione-S-Trfase_C_sf"/>
</dbReference>
<evidence type="ECO:0000256" key="1">
    <source>
        <dbReference type="ARBA" id="ARBA00007409"/>
    </source>
</evidence>
<dbReference type="InterPro" id="IPR036249">
    <property type="entry name" value="Thioredoxin-like_sf"/>
</dbReference>
<evidence type="ECO:0008006" key="6">
    <source>
        <dbReference type="Google" id="ProtNLM"/>
    </source>
</evidence>